<gene>
    <name evidence="1" type="ORF">MAR_032730</name>
</gene>
<evidence type="ECO:0000313" key="2">
    <source>
        <dbReference type="Proteomes" id="UP001164746"/>
    </source>
</evidence>
<dbReference type="EMBL" id="CP111021">
    <property type="protein sequence ID" value="WAR18136.1"/>
    <property type="molecule type" value="Genomic_DNA"/>
</dbReference>
<accession>A0ABY7FB06</accession>
<dbReference type="Proteomes" id="UP001164746">
    <property type="component" value="Chromosome 10"/>
</dbReference>
<organism evidence="1 2">
    <name type="scientific">Mya arenaria</name>
    <name type="common">Soft-shell clam</name>
    <dbReference type="NCBI Taxonomy" id="6604"/>
    <lineage>
        <taxon>Eukaryota</taxon>
        <taxon>Metazoa</taxon>
        <taxon>Spiralia</taxon>
        <taxon>Lophotrochozoa</taxon>
        <taxon>Mollusca</taxon>
        <taxon>Bivalvia</taxon>
        <taxon>Autobranchia</taxon>
        <taxon>Heteroconchia</taxon>
        <taxon>Euheterodonta</taxon>
        <taxon>Imparidentia</taxon>
        <taxon>Neoheterodontei</taxon>
        <taxon>Myida</taxon>
        <taxon>Myoidea</taxon>
        <taxon>Myidae</taxon>
        <taxon>Mya</taxon>
    </lineage>
</organism>
<name>A0ABY7FB06_MYAAR</name>
<sequence>MHSSERFEVYHSYTKNISGKPSTAEDYTCSEVVLPLLKLASSAEHEDGSGATNLHPSPGPAWHFRQRMLKNRYI</sequence>
<keyword evidence="2" id="KW-1185">Reference proteome</keyword>
<evidence type="ECO:0000313" key="1">
    <source>
        <dbReference type="EMBL" id="WAR18136.1"/>
    </source>
</evidence>
<reference evidence="1" key="1">
    <citation type="submission" date="2022-11" db="EMBL/GenBank/DDBJ databases">
        <title>Centuries of genome instability and evolution in soft-shell clam transmissible cancer (bioRxiv).</title>
        <authorList>
            <person name="Hart S.F.M."/>
            <person name="Yonemitsu M.A."/>
            <person name="Giersch R.M."/>
            <person name="Beal B.F."/>
            <person name="Arriagada G."/>
            <person name="Davis B.W."/>
            <person name="Ostrander E.A."/>
            <person name="Goff S.P."/>
            <person name="Metzger M.J."/>
        </authorList>
    </citation>
    <scope>NUCLEOTIDE SEQUENCE</scope>
    <source>
        <strain evidence="1">MELC-2E11</strain>
        <tissue evidence="1">Siphon/mantle</tissue>
    </source>
</reference>
<proteinExistence type="predicted"/>
<protein>
    <submittedName>
        <fullName evidence="1">Uncharacterized protein</fullName>
    </submittedName>
</protein>